<dbReference type="Gene3D" id="1.20.5.930">
    <property type="entry name" value="Bicelle-embedded integrin alpha(iib) transmembrane segment"/>
    <property type="match status" value="1"/>
</dbReference>
<dbReference type="GO" id="GO:0009897">
    <property type="term" value="C:external side of plasma membrane"/>
    <property type="evidence" value="ECO:0007669"/>
    <property type="project" value="TreeGrafter"/>
</dbReference>
<comment type="subcellular location">
    <subcellularLocation>
        <location evidence="1">Membrane</location>
        <topology evidence="1">Single-pass type I membrane protein</topology>
    </subcellularLocation>
</comment>
<dbReference type="GO" id="GO:0033627">
    <property type="term" value="P:cell adhesion mediated by integrin"/>
    <property type="evidence" value="ECO:0007669"/>
    <property type="project" value="TreeGrafter"/>
</dbReference>
<evidence type="ECO:0000256" key="4">
    <source>
        <dbReference type="ARBA" id="ARBA00023180"/>
    </source>
</evidence>
<dbReference type="PROSITE" id="PS00242">
    <property type="entry name" value="INTEGRIN_ALPHA"/>
    <property type="match status" value="1"/>
</dbReference>
<evidence type="ECO:0000256" key="3">
    <source>
        <dbReference type="ARBA" id="ARBA00023136"/>
    </source>
</evidence>
<proteinExistence type="predicted"/>
<dbReference type="InterPro" id="IPR032695">
    <property type="entry name" value="Integrin_dom_sf"/>
</dbReference>
<dbReference type="InterPro" id="IPR048286">
    <property type="entry name" value="Integrin_alpha_Ig-like_3"/>
</dbReference>
<feature type="transmembrane region" description="Helical" evidence="6">
    <location>
        <begin position="195"/>
        <end position="217"/>
    </location>
</feature>
<dbReference type="Proteomes" id="UP000283509">
    <property type="component" value="Unassembled WGS sequence"/>
</dbReference>
<keyword evidence="9" id="KW-1185">Reference proteome</keyword>
<reference evidence="8 9" key="1">
    <citation type="submission" date="2018-04" db="EMBL/GenBank/DDBJ databases">
        <authorList>
            <person name="Zhang X."/>
            <person name="Yuan J."/>
            <person name="Li F."/>
            <person name="Xiang J."/>
        </authorList>
    </citation>
    <scope>NUCLEOTIDE SEQUENCE [LARGE SCALE GENOMIC DNA]</scope>
    <source>
        <tissue evidence="8">Muscle</tissue>
    </source>
</reference>
<keyword evidence="3 6" id="KW-0472">Membrane</keyword>
<gene>
    <name evidence="8" type="ORF">C7M84_012996</name>
</gene>
<feature type="domain" description="Integrin alpha third immunoglobulin-like" evidence="7">
    <location>
        <begin position="66"/>
        <end position="153"/>
    </location>
</feature>
<feature type="region of interest" description="Disordered" evidence="5">
    <location>
        <begin position="66"/>
        <end position="94"/>
    </location>
</feature>
<evidence type="ECO:0000313" key="8">
    <source>
        <dbReference type="EMBL" id="ROT68845.1"/>
    </source>
</evidence>
<dbReference type="Pfam" id="PF20806">
    <property type="entry name" value="Integrin_A_Ig_3"/>
    <property type="match status" value="1"/>
</dbReference>
<name>A0A3R7SNW6_PENVA</name>
<dbReference type="SUPFAM" id="SSF69179">
    <property type="entry name" value="Integrin domains"/>
    <property type="match status" value="1"/>
</dbReference>
<dbReference type="InterPro" id="IPR018184">
    <property type="entry name" value="Integrin_alpha_C_CS"/>
</dbReference>
<accession>A0A3R7SNW6</accession>
<keyword evidence="6" id="KW-1133">Transmembrane helix</keyword>
<evidence type="ECO:0000256" key="2">
    <source>
        <dbReference type="ARBA" id="ARBA00023037"/>
    </source>
</evidence>
<dbReference type="GO" id="GO:0007229">
    <property type="term" value="P:integrin-mediated signaling pathway"/>
    <property type="evidence" value="ECO:0007669"/>
    <property type="project" value="UniProtKB-KW"/>
</dbReference>
<dbReference type="AlphaFoldDB" id="A0A3R7SNW6"/>
<evidence type="ECO:0000256" key="5">
    <source>
        <dbReference type="SAM" id="MobiDB-lite"/>
    </source>
</evidence>
<dbReference type="OrthoDB" id="6373653at2759"/>
<evidence type="ECO:0000256" key="1">
    <source>
        <dbReference type="ARBA" id="ARBA00004479"/>
    </source>
</evidence>
<protein>
    <submittedName>
        <fullName evidence="8">Integrin alpha 5</fullName>
    </submittedName>
</protein>
<dbReference type="Gene3D" id="2.60.40.1530">
    <property type="entry name" value="ntegrin, alpha v. Chain A, domain 4"/>
    <property type="match status" value="1"/>
</dbReference>
<evidence type="ECO:0000313" key="9">
    <source>
        <dbReference type="Proteomes" id="UP000283509"/>
    </source>
</evidence>
<dbReference type="GO" id="GO:0007157">
    <property type="term" value="P:heterophilic cell-cell adhesion via plasma membrane cell adhesion molecules"/>
    <property type="evidence" value="ECO:0007669"/>
    <property type="project" value="UniProtKB-ARBA"/>
</dbReference>
<dbReference type="GO" id="GO:0007160">
    <property type="term" value="P:cell-matrix adhesion"/>
    <property type="evidence" value="ECO:0007669"/>
    <property type="project" value="TreeGrafter"/>
</dbReference>
<dbReference type="PANTHER" id="PTHR23220">
    <property type="entry name" value="INTEGRIN ALPHA"/>
    <property type="match status" value="1"/>
</dbReference>
<dbReference type="EMBL" id="QCYY01002627">
    <property type="protein sequence ID" value="ROT68845.1"/>
    <property type="molecule type" value="Genomic_DNA"/>
</dbReference>
<dbReference type="GO" id="GO:0005178">
    <property type="term" value="F:integrin binding"/>
    <property type="evidence" value="ECO:0007669"/>
    <property type="project" value="TreeGrafter"/>
</dbReference>
<evidence type="ECO:0000259" key="7">
    <source>
        <dbReference type="Pfam" id="PF20806"/>
    </source>
</evidence>
<keyword evidence="2 8" id="KW-0401">Integrin</keyword>
<keyword evidence="4" id="KW-0325">Glycoprotein</keyword>
<sequence>MKGSLKYSNPLFHFPSANQPPSDILITWLSFPWSLALEVDSLRLVLTSLVSFLVNVHFLGYLPTFSSSPSHAPSRAQDRPTTSPPHEGSAQTLTGPMDERSHLILSCDDVVCDSFVCELPPLMGGDSVSVSVAGYLVVSTLKTARHSLLMFETALSVEAREAGGRVSRPSRLAALRTPVYILRERASHDLLSLDWFYYVAAVTAGLLLVVALVAVLYKIGFFKRTRILPLASEEDAAEREAVLGGPSEE</sequence>
<evidence type="ECO:0000256" key="6">
    <source>
        <dbReference type="SAM" id="Phobius"/>
    </source>
</evidence>
<organism evidence="8 9">
    <name type="scientific">Penaeus vannamei</name>
    <name type="common">Whiteleg shrimp</name>
    <name type="synonym">Litopenaeus vannamei</name>
    <dbReference type="NCBI Taxonomy" id="6689"/>
    <lineage>
        <taxon>Eukaryota</taxon>
        <taxon>Metazoa</taxon>
        <taxon>Ecdysozoa</taxon>
        <taxon>Arthropoda</taxon>
        <taxon>Crustacea</taxon>
        <taxon>Multicrustacea</taxon>
        <taxon>Malacostraca</taxon>
        <taxon>Eumalacostraca</taxon>
        <taxon>Eucarida</taxon>
        <taxon>Decapoda</taxon>
        <taxon>Dendrobranchiata</taxon>
        <taxon>Penaeoidea</taxon>
        <taxon>Penaeidae</taxon>
        <taxon>Penaeus</taxon>
    </lineage>
</organism>
<keyword evidence="6" id="KW-0812">Transmembrane</keyword>
<reference evidence="8 9" key="2">
    <citation type="submission" date="2019-01" db="EMBL/GenBank/DDBJ databases">
        <title>The decoding of complex shrimp genome reveals the adaptation for benthos swimmer, frequently molting mechanism and breeding impact on genome.</title>
        <authorList>
            <person name="Sun Y."/>
            <person name="Gao Y."/>
            <person name="Yu Y."/>
        </authorList>
    </citation>
    <scope>NUCLEOTIDE SEQUENCE [LARGE SCALE GENOMIC DNA]</scope>
    <source>
        <tissue evidence="8">Muscle</tissue>
    </source>
</reference>
<comment type="caution">
    <text evidence="8">The sequence shown here is derived from an EMBL/GenBank/DDBJ whole genome shotgun (WGS) entry which is preliminary data.</text>
</comment>
<dbReference type="PANTHER" id="PTHR23220:SF122">
    <property type="entry name" value="INTEGRIN ALPHA-PS1"/>
    <property type="match status" value="1"/>
</dbReference>
<dbReference type="GO" id="GO:0008305">
    <property type="term" value="C:integrin complex"/>
    <property type="evidence" value="ECO:0007669"/>
    <property type="project" value="TreeGrafter"/>
</dbReference>